<comment type="subcellular location">
    <subcellularLocation>
        <location evidence="1 6">Cytoplasm</location>
        <location evidence="1 6">Nucleoid</location>
    </subcellularLocation>
</comment>
<dbReference type="RefSeq" id="WP_093065679.1">
    <property type="nucleotide sequence ID" value="NZ_FNQP01000004.1"/>
</dbReference>
<comment type="similarity">
    <text evidence="2 6">Belongs to the RdgC family.</text>
</comment>
<comment type="function">
    <text evidence="6">May be involved in recombination.</text>
</comment>
<evidence type="ECO:0000256" key="2">
    <source>
        <dbReference type="ARBA" id="ARBA00008657"/>
    </source>
</evidence>
<dbReference type="Pfam" id="PF04381">
    <property type="entry name" value="RdgC"/>
    <property type="match status" value="1"/>
</dbReference>
<dbReference type="GO" id="GO:0000018">
    <property type="term" value="P:regulation of DNA recombination"/>
    <property type="evidence" value="ECO:0007669"/>
    <property type="project" value="TreeGrafter"/>
</dbReference>
<keyword evidence="4 6" id="KW-0963">Cytoplasm</keyword>
<evidence type="ECO:0000256" key="4">
    <source>
        <dbReference type="ARBA" id="ARBA00022490"/>
    </source>
</evidence>
<proteinExistence type="inferred from homology"/>
<gene>
    <name evidence="6" type="primary">rdgC</name>
    <name evidence="7" type="ORF">SAMN05660964_00825</name>
</gene>
<dbReference type="PANTHER" id="PTHR38103">
    <property type="entry name" value="RECOMBINATION-ASSOCIATED PROTEIN RDGC"/>
    <property type="match status" value="1"/>
</dbReference>
<name>A0A1H3Y556_9GAMM</name>
<evidence type="ECO:0000256" key="3">
    <source>
        <dbReference type="ARBA" id="ARBA00022296"/>
    </source>
</evidence>
<reference evidence="7 8" key="1">
    <citation type="submission" date="2016-10" db="EMBL/GenBank/DDBJ databases">
        <authorList>
            <person name="de Groot N.N."/>
        </authorList>
    </citation>
    <scope>NUCLEOTIDE SEQUENCE [LARGE SCALE GENOMIC DNA]</scope>
    <source>
        <strain evidence="7 8">DSM 21228</strain>
    </source>
</reference>
<protein>
    <recommendedName>
        <fullName evidence="3 6">Recombination-associated protein RdgC</fullName>
    </recommendedName>
</protein>
<dbReference type="InterPro" id="IPR007476">
    <property type="entry name" value="RdgC"/>
</dbReference>
<dbReference type="GO" id="GO:0006310">
    <property type="term" value="P:DNA recombination"/>
    <property type="evidence" value="ECO:0007669"/>
    <property type="project" value="UniProtKB-UniRule"/>
</dbReference>
<keyword evidence="5 6" id="KW-0233">DNA recombination</keyword>
<dbReference type="STRING" id="525918.SAMN05660964_00825"/>
<evidence type="ECO:0000256" key="6">
    <source>
        <dbReference type="HAMAP-Rule" id="MF_00194"/>
    </source>
</evidence>
<dbReference type="GO" id="GO:0005737">
    <property type="term" value="C:cytoplasm"/>
    <property type="evidence" value="ECO:0007669"/>
    <property type="project" value="UniProtKB-UniRule"/>
</dbReference>
<accession>A0A1H3Y556</accession>
<keyword evidence="8" id="KW-1185">Reference proteome</keyword>
<evidence type="ECO:0000313" key="8">
    <source>
        <dbReference type="Proteomes" id="UP000199397"/>
    </source>
</evidence>
<dbReference type="NCBIfam" id="NF001464">
    <property type="entry name" value="PRK00321.1-5"/>
    <property type="match status" value="1"/>
</dbReference>
<evidence type="ECO:0000313" key="7">
    <source>
        <dbReference type="EMBL" id="SEA06847.1"/>
    </source>
</evidence>
<evidence type="ECO:0000256" key="5">
    <source>
        <dbReference type="ARBA" id="ARBA00023172"/>
    </source>
</evidence>
<dbReference type="GO" id="GO:0003690">
    <property type="term" value="F:double-stranded DNA binding"/>
    <property type="evidence" value="ECO:0007669"/>
    <property type="project" value="TreeGrafter"/>
</dbReference>
<organism evidence="7 8">
    <name type="scientific">Thiothrix caldifontis</name>
    <dbReference type="NCBI Taxonomy" id="525918"/>
    <lineage>
        <taxon>Bacteria</taxon>
        <taxon>Pseudomonadati</taxon>
        <taxon>Pseudomonadota</taxon>
        <taxon>Gammaproteobacteria</taxon>
        <taxon>Thiotrichales</taxon>
        <taxon>Thiotrichaceae</taxon>
        <taxon>Thiothrix</taxon>
    </lineage>
</organism>
<dbReference type="Proteomes" id="UP000199397">
    <property type="component" value="Unassembled WGS sequence"/>
</dbReference>
<dbReference type="PANTHER" id="PTHR38103:SF1">
    <property type="entry name" value="RECOMBINATION-ASSOCIATED PROTEIN RDGC"/>
    <property type="match status" value="1"/>
</dbReference>
<evidence type="ECO:0000256" key="1">
    <source>
        <dbReference type="ARBA" id="ARBA00004453"/>
    </source>
</evidence>
<dbReference type="HAMAP" id="MF_00194">
    <property type="entry name" value="RdgC"/>
    <property type="match status" value="1"/>
</dbReference>
<dbReference type="OrthoDB" id="5290530at2"/>
<dbReference type="AlphaFoldDB" id="A0A1H3Y556"/>
<sequence length="307" mass="34395">MWFKNLYLLRLSSDFTLTPEALHEALESKPFLGCGNELREASGWVSPFGRNSEQLVLAANDCMLLTLAHQEKLLPASVVREELDAVVAEIEEKESRKMGKREKQDLRDEIEFELLPKAFTRTKKMDAWLDLPNGWMIINSSSNTPAERLTHLLRNTLGSLPVTPPKTDMSPAVLMTQWLADDHTLPAPFTLGEECELKGAGEEKSVAVFKRHELMSEEVQANLAAGKTVSKLGLVWADKISFMLTEDLGVRRVRFLDVLVDNLKDADPQSHAEKLDIEFTLMTGEVTQLLADLMQCFTTVTEVAEPA</sequence>
<dbReference type="GO" id="GO:0043590">
    <property type="term" value="C:bacterial nucleoid"/>
    <property type="evidence" value="ECO:0007669"/>
    <property type="project" value="TreeGrafter"/>
</dbReference>
<dbReference type="EMBL" id="FNQP01000004">
    <property type="protein sequence ID" value="SEA06847.1"/>
    <property type="molecule type" value="Genomic_DNA"/>
</dbReference>